<keyword evidence="2" id="KW-1185">Reference proteome</keyword>
<dbReference type="SUPFAM" id="SSF56219">
    <property type="entry name" value="DNase I-like"/>
    <property type="match status" value="1"/>
</dbReference>
<accession>A0AAV4IKR3</accession>
<comment type="caution">
    <text evidence="1">The sequence shown here is derived from an EMBL/GenBank/DDBJ whole genome shotgun (WGS) entry which is preliminary data.</text>
</comment>
<organism evidence="1 2">
    <name type="scientific">Elysia marginata</name>
    <dbReference type="NCBI Taxonomy" id="1093978"/>
    <lineage>
        <taxon>Eukaryota</taxon>
        <taxon>Metazoa</taxon>
        <taxon>Spiralia</taxon>
        <taxon>Lophotrochozoa</taxon>
        <taxon>Mollusca</taxon>
        <taxon>Gastropoda</taxon>
        <taxon>Heterobranchia</taxon>
        <taxon>Euthyneura</taxon>
        <taxon>Panpulmonata</taxon>
        <taxon>Sacoglossa</taxon>
        <taxon>Placobranchoidea</taxon>
        <taxon>Plakobranchidae</taxon>
        <taxon>Elysia</taxon>
    </lineage>
</organism>
<sequence>MEREDAQRTRSPQLCHAGNEELGLGHSWNPETGDVRTSTLKAQNTYRVIHSRGDRCRNQIDYILCNQRYCNGILNSKVRQSAECASDHKPVVIITRTKLKAQGRKSTPVRWNLEALNTIKEDYTKTTDANISMYQEKEIDIDLRWSKIKDTIKESATKTIGKKRR</sequence>
<reference evidence="1 2" key="1">
    <citation type="journal article" date="2021" name="Elife">
        <title>Chloroplast acquisition without the gene transfer in kleptoplastic sea slugs, Plakobranchus ocellatus.</title>
        <authorList>
            <person name="Maeda T."/>
            <person name="Takahashi S."/>
            <person name="Yoshida T."/>
            <person name="Shimamura S."/>
            <person name="Takaki Y."/>
            <person name="Nagai Y."/>
            <person name="Toyoda A."/>
            <person name="Suzuki Y."/>
            <person name="Arimoto A."/>
            <person name="Ishii H."/>
            <person name="Satoh N."/>
            <person name="Nishiyama T."/>
            <person name="Hasebe M."/>
            <person name="Maruyama T."/>
            <person name="Minagawa J."/>
            <person name="Obokata J."/>
            <person name="Shigenobu S."/>
        </authorList>
    </citation>
    <scope>NUCLEOTIDE SEQUENCE [LARGE SCALE GENOMIC DNA]</scope>
</reference>
<dbReference type="InterPro" id="IPR036691">
    <property type="entry name" value="Endo/exonu/phosph_ase_sf"/>
</dbReference>
<dbReference type="Proteomes" id="UP000762676">
    <property type="component" value="Unassembled WGS sequence"/>
</dbReference>
<dbReference type="Gene3D" id="3.60.10.10">
    <property type="entry name" value="Endonuclease/exonuclease/phosphatase"/>
    <property type="match status" value="1"/>
</dbReference>
<protein>
    <submittedName>
        <fullName evidence="1">Craniofacial development protein 2-like</fullName>
    </submittedName>
</protein>
<dbReference type="AlphaFoldDB" id="A0AAV4IKR3"/>
<evidence type="ECO:0000313" key="1">
    <source>
        <dbReference type="EMBL" id="GFS09802.1"/>
    </source>
</evidence>
<name>A0AAV4IKR3_9GAST</name>
<gene>
    <name evidence="1" type="ORF">ElyMa_006631400</name>
</gene>
<proteinExistence type="predicted"/>
<dbReference type="EMBL" id="BMAT01013304">
    <property type="protein sequence ID" value="GFS09802.1"/>
    <property type="molecule type" value="Genomic_DNA"/>
</dbReference>
<evidence type="ECO:0000313" key="2">
    <source>
        <dbReference type="Proteomes" id="UP000762676"/>
    </source>
</evidence>